<dbReference type="InterPro" id="IPR036388">
    <property type="entry name" value="WH-like_DNA-bd_sf"/>
</dbReference>
<dbReference type="InterPro" id="IPR036390">
    <property type="entry name" value="WH_DNA-bd_sf"/>
</dbReference>
<sequence length="141" mass="14364">MGTQFGTQLIGQTEKALNAILERMLAGTGISEPQWVALTLTVRAGGPVPAGELAGRIAAATKTGPAAARERLGELAAAGLIEHAPDGAACATERGRAQWSAVRARIEELTDRLWGDLPAADLATAGSVLSTVLGRANAVLA</sequence>
<protein>
    <recommendedName>
        <fullName evidence="3">MarR family transcriptional regulator</fullName>
    </recommendedName>
</protein>
<evidence type="ECO:0000313" key="1">
    <source>
        <dbReference type="EMBL" id="GAA2335691.1"/>
    </source>
</evidence>
<dbReference type="Gene3D" id="1.10.10.10">
    <property type="entry name" value="Winged helix-like DNA-binding domain superfamily/Winged helix DNA-binding domain"/>
    <property type="match status" value="1"/>
</dbReference>
<gene>
    <name evidence="1" type="ORF">GCM10010170_015720</name>
</gene>
<keyword evidence="2" id="KW-1185">Reference proteome</keyword>
<reference evidence="1 2" key="1">
    <citation type="journal article" date="2019" name="Int. J. Syst. Evol. Microbiol.">
        <title>The Global Catalogue of Microorganisms (GCM) 10K type strain sequencing project: providing services to taxonomists for standard genome sequencing and annotation.</title>
        <authorList>
            <consortium name="The Broad Institute Genomics Platform"/>
            <consortium name="The Broad Institute Genome Sequencing Center for Infectious Disease"/>
            <person name="Wu L."/>
            <person name="Ma J."/>
        </authorList>
    </citation>
    <scope>NUCLEOTIDE SEQUENCE [LARGE SCALE GENOMIC DNA]</scope>
    <source>
        <strain evidence="1 2">JCM 3272</strain>
    </source>
</reference>
<name>A0ABN3FR85_9ACTN</name>
<dbReference type="RefSeq" id="WP_344611582.1">
    <property type="nucleotide sequence ID" value="NZ_BAAARV010000016.1"/>
</dbReference>
<proteinExistence type="predicted"/>
<dbReference type="SUPFAM" id="SSF46785">
    <property type="entry name" value="Winged helix' DNA-binding domain"/>
    <property type="match status" value="1"/>
</dbReference>
<accession>A0ABN3FR85</accession>
<evidence type="ECO:0008006" key="3">
    <source>
        <dbReference type="Google" id="ProtNLM"/>
    </source>
</evidence>
<evidence type="ECO:0000313" key="2">
    <source>
        <dbReference type="Proteomes" id="UP001501444"/>
    </source>
</evidence>
<organism evidence="1 2">
    <name type="scientific">Dactylosporangium salmoneum</name>
    <dbReference type="NCBI Taxonomy" id="53361"/>
    <lineage>
        <taxon>Bacteria</taxon>
        <taxon>Bacillati</taxon>
        <taxon>Actinomycetota</taxon>
        <taxon>Actinomycetes</taxon>
        <taxon>Micromonosporales</taxon>
        <taxon>Micromonosporaceae</taxon>
        <taxon>Dactylosporangium</taxon>
    </lineage>
</organism>
<dbReference type="Proteomes" id="UP001501444">
    <property type="component" value="Unassembled WGS sequence"/>
</dbReference>
<comment type="caution">
    <text evidence="1">The sequence shown here is derived from an EMBL/GenBank/DDBJ whole genome shotgun (WGS) entry which is preliminary data.</text>
</comment>
<dbReference type="EMBL" id="BAAARV010000016">
    <property type="protein sequence ID" value="GAA2335691.1"/>
    <property type="molecule type" value="Genomic_DNA"/>
</dbReference>